<dbReference type="RefSeq" id="WP_190764778.1">
    <property type="nucleotide sequence ID" value="NZ_JACXLD010000004.1"/>
</dbReference>
<evidence type="ECO:0000313" key="4">
    <source>
        <dbReference type="Proteomes" id="UP000610558"/>
    </source>
</evidence>
<feature type="chain" id="PRO_5036812491" evidence="2">
    <location>
        <begin position="22"/>
        <end position="583"/>
    </location>
</feature>
<evidence type="ECO:0000256" key="1">
    <source>
        <dbReference type="SAM" id="Coils"/>
    </source>
</evidence>
<comment type="caution">
    <text evidence="3">The sequence shown here is derived from an EMBL/GenBank/DDBJ whole genome shotgun (WGS) entry which is preliminary data.</text>
</comment>
<name>A0A927C426_9GAMM</name>
<evidence type="ECO:0000313" key="3">
    <source>
        <dbReference type="EMBL" id="MBD2859211.1"/>
    </source>
</evidence>
<keyword evidence="4" id="KW-1185">Reference proteome</keyword>
<feature type="coiled-coil region" evidence="1">
    <location>
        <begin position="488"/>
        <end position="516"/>
    </location>
</feature>
<dbReference type="AlphaFoldDB" id="A0A927C426"/>
<dbReference type="EMBL" id="JACXLD010000004">
    <property type="protein sequence ID" value="MBD2859211.1"/>
    <property type="molecule type" value="Genomic_DNA"/>
</dbReference>
<protein>
    <submittedName>
        <fullName evidence="3">Uncharacterized protein</fullName>
    </submittedName>
</protein>
<keyword evidence="2" id="KW-0732">Signal</keyword>
<reference evidence="3" key="1">
    <citation type="submission" date="2020-09" db="EMBL/GenBank/DDBJ databases">
        <authorList>
            <person name="Yoon J.-W."/>
        </authorList>
    </citation>
    <scope>NUCLEOTIDE SEQUENCE</scope>
    <source>
        <strain evidence="3">KMU-158</strain>
    </source>
</reference>
<evidence type="ECO:0000256" key="2">
    <source>
        <dbReference type="SAM" id="SignalP"/>
    </source>
</evidence>
<feature type="signal peptide" evidence="2">
    <location>
        <begin position="1"/>
        <end position="21"/>
    </location>
</feature>
<proteinExistence type="predicted"/>
<keyword evidence="1" id="KW-0175">Coiled coil</keyword>
<gene>
    <name evidence="3" type="ORF">IB286_09350</name>
</gene>
<organism evidence="3 4">
    <name type="scientific">Spongiibacter pelagi</name>
    <dbReference type="NCBI Taxonomy" id="2760804"/>
    <lineage>
        <taxon>Bacteria</taxon>
        <taxon>Pseudomonadati</taxon>
        <taxon>Pseudomonadota</taxon>
        <taxon>Gammaproteobacteria</taxon>
        <taxon>Cellvibrionales</taxon>
        <taxon>Spongiibacteraceae</taxon>
        <taxon>Spongiibacter</taxon>
    </lineage>
</organism>
<sequence>MKIHPISLLLLLSLPLMTAHAGGPIRSMTGGKCIPLESQAELCREAGERWLVMKADGSGTMVMGFVRSSPTYKDMQKISKKFGGKREKIPESKCKKDWGRKHPWGLIAATGTSPVEPAAYQLIIPISDKFAIAQPYKDIDCHWNDEYYLVEIDNKLKKLKEPLGKGRTYYTMGGYSMQSPVRVFIARGTTNVGENTVKFEQLGPDGTVVATYDNIIFSKAKLTFYTQNETGLIFAKAIDPKTGDEASVRWGAMGDFLGYYPKIDIVETMYNLEKKTSGSYLMQAVGRLPLQTDLPNHTLYVPLDEQGEPVKGPKNFVGMTPLYDNYWGFNESQEKYKDWLLVYKTPTGFSYKIAGKATRGSVRNTGETSPISILASEADYVMLADFDYRREEGARQYKSNSDIWQSYFIQFYTAYEADGVTPKPNAYPGKWHSLSASMSRHMVVDKEHKTELATAYGQNRYGWGDRFTAIQAVYQNALKSRADSLARKRAYEAKIAESKRRREEERERAYKAAQEEWRKQQAFQAANPSNRNSSQSFGDALNAWGDAMIKQGQINNRNNSYNGYRRDCYNNYDGTETCFTSKR</sequence>
<accession>A0A927C426</accession>
<dbReference type="Proteomes" id="UP000610558">
    <property type="component" value="Unassembled WGS sequence"/>
</dbReference>